<accession>A0ABR4CGU4</accession>
<dbReference type="SMART" id="SM00321">
    <property type="entry name" value="WSC"/>
    <property type="match status" value="1"/>
</dbReference>
<dbReference type="Pfam" id="PF01822">
    <property type="entry name" value="WSC"/>
    <property type="match status" value="1"/>
</dbReference>
<dbReference type="PANTHER" id="PTHR43662:SF11">
    <property type="entry name" value="WSC DOMAIN-CONTAINING PROTEIN"/>
    <property type="match status" value="1"/>
</dbReference>
<dbReference type="Proteomes" id="UP001595075">
    <property type="component" value="Unassembled WGS sequence"/>
</dbReference>
<evidence type="ECO:0000256" key="1">
    <source>
        <dbReference type="SAM" id="MobiDB-lite"/>
    </source>
</evidence>
<dbReference type="PROSITE" id="PS51212">
    <property type="entry name" value="WSC"/>
    <property type="match status" value="1"/>
</dbReference>
<dbReference type="PANTHER" id="PTHR43662">
    <property type="match status" value="1"/>
</dbReference>
<dbReference type="EMBL" id="JAZHXI010000008">
    <property type="protein sequence ID" value="KAL2068736.1"/>
    <property type="molecule type" value="Genomic_DNA"/>
</dbReference>
<comment type="caution">
    <text evidence="4">The sequence shown here is derived from an EMBL/GenBank/DDBJ whole genome shotgun (WGS) entry which is preliminary data.</text>
</comment>
<organism evidence="4 5">
    <name type="scientific">Oculimacula yallundae</name>
    <dbReference type="NCBI Taxonomy" id="86028"/>
    <lineage>
        <taxon>Eukaryota</taxon>
        <taxon>Fungi</taxon>
        <taxon>Dikarya</taxon>
        <taxon>Ascomycota</taxon>
        <taxon>Pezizomycotina</taxon>
        <taxon>Leotiomycetes</taxon>
        <taxon>Helotiales</taxon>
        <taxon>Ploettnerulaceae</taxon>
        <taxon>Oculimacula</taxon>
    </lineage>
</organism>
<keyword evidence="5" id="KW-1185">Reference proteome</keyword>
<evidence type="ECO:0000256" key="2">
    <source>
        <dbReference type="SAM" id="SignalP"/>
    </source>
</evidence>
<proteinExistence type="predicted"/>
<gene>
    <name evidence="4" type="ORF">VTL71DRAFT_15074</name>
</gene>
<name>A0ABR4CGU4_9HELO</name>
<feature type="chain" id="PRO_5047011868" description="WSC domain-containing protein" evidence="2">
    <location>
        <begin position="19"/>
        <end position="600"/>
    </location>
</feature>
<reference evidence="4 5" key="1">
    <citation type="journal article" date="2024" name="Commun. Biol.">
        <title>Comparative genomic analysis of thermophilic fungi reveals convergent evolutionary adaptations and gene losses.</title>
        <authorList>
            <person name="Steindorff A.S."/>
            <person name="Aguilar-Pontes M.V."/>
            <person name="Robinson A.J."/>
            <person name="Andreopoulos B."/>
            <person name="LaButti K."/>
            <person name="Kuo A."/>
            <person name="Mondo S."/>
            <person name="Riley R."/>
            <person name="Otillar R."/>
            <person name="Haridas S."/>
            <person name="Lipzen A."/>
            <person name="Grimwood J."/>
            <person name="Schmutz J."/>
            <person name="Clum A."/>
            <person name="Reid I.D."/>
            <person name="Moisan M.C."/>
            <person name="Butler G."/>
            <person name="Nguyen T.T.M."/>
            <person name="Dewar K."/>
            <person name="Conant G."/>
            <person name="Drula E."/>
            <person name="Henrissat B."/>
            <person name="Hansel C."/>
            <person name="Singer S."/>
            <person name="Hutchinson M.I."/>
            <person name="de Vries R.P."/>
            <person name="Natvig D.O."/>
            <person name="Powell A.J."/>
            <person name="Tsang A."/>
            <person name="Grigoriev I.V."/>
        </authorList>
    </citation>
    <scope>NUCLEOTIDE SEQUENCE [LARGE SCALE GENOMIC DNA]</scope>
    <source>
        <strain evidence="4 5">CBS 494.80</strain>
    </source>
</reference>
<evidence type="ECO:0000313" key="5">
    <source>
        <dbReference type="Proteomes" id="UP001595075"/>
    </source>
</evidence>
<feature type="compositionally biased region" description="Low complexity" evidence="1">
    <location>
        <begin position="364"/>
        <end position="407"/>
    </location>
</feature>
<feature type="compositionally biased region" description="Low complexity" evidence="1">
    <location>
        <begin position="414"/>
        <end position="441"/>
    </location>
</feature>
<protein>
    <recommendedName>
        <fullName evidence="3">WSC domain-containing protein</fullName>
    </recommendedName>
</protein>
<feature type="domain" description="WSC" evidence="3">
    <location>
        <begin position="490"/>
        <end position="584"/>
    </location>
</feature>
<keyword evidence="2" id="KW-0732">Signal</keyword>
<feature type="region of interest" description="Disordered" evidence="1">
    <location>
        <begin position="363"/>
        <end position="454"/>
    </location>
</feature>
<evidence type="ECO:0000313" key="4">
    <source>
        <dbReference type="EMBL" id="KAL2068736.1"/>
    </source>
</evidence>
<dbReference type="InterPro" id="IPR002889">
    <property type="entry name" value="WSC_carb-bd"/>
</dbReference>
<evidence type="ECO:0000259" key="3">
    <source>
        <dbReference type="PROSITE" id="PS51212"/>
    </source>
</evidence>
<dbReference type="Pfam" id="PF09362">
    <property type="entry name" value="DUF1996"/>
    <property type="match status" value="1"/>
</dbReference>
<dbReference type="InterPro" id="IPR018535">
    <property type="entry name" value="DUF1996"/>
</dbReference>
<sequence length="600" mass="63336">MRFSKTALLALCAASASAYSANKRTFAVNHFYGKGPLVMGRMDPIVSPGVASGHVHAIQGGNAFALSMTDDQALKSTCTSSRVKNDKSNYWTPALYFQDPKTGKLEPVEMFYMNVYYFFDATTDHIEAFPEGLRIFTGNPSARTPPTTGGKQIVDHSDGDIQPVQWTCPRSNDNAPLYPKTSNGLAGVGIQDPGNGGSGTGFPDKNCDGYASPLRADIHLPSCYNPAKGVQNYKENMDYPTNGKCPAGWKHVPHMFYEVYWNTPKFQNRWTPGQGKQPFVLSNGDQTGYSLHADFLNGWDPKTLQQIIDNCDAGSSGMDKCPGLIGGLNDPSTSCNIQSPINEVIDGVMDKLPGNNPIGKWGEAAAAPAPAPAPVSTSKAAAPVVSTPKTTPTTKSTPAAPATTPKTTTKKDAAPPVATPKPTKAAIPVPGPASDAPSSPDLTTIAPAPSPVGGGSNTMVTSYVTESQVVWTTVTANGPAPTSGSSVSPGWSYKGCFADTKDRVMTGVKFANIGNHQVTNTKCVAYCETRGFSMAGTEHGGQCFCSNSLAVSTKVDESKCNAQCEGDAKQVCGGGMTLSVYSKSGPKKRGHLHRHLHNHS</sequence>
<feature type="signal peptide" evidence="2">
    <location>
        <begin position="1"/>
        <end position="18"/>
    </location>
</feature>